<dbReference type="HAMAP" id="MF_01925">
    <property type="entry name" value="P5C_reductase"/>
    <property type="match status" value="1"/>
</dbReference>
<evidence type="ECO:0000313" key="10">
    <source>
        <dbReference type="EMBL" id="RSX52089.1"/>
    </source>
</evidence>
<dbReference type="EC" id="1.5.1.2" evidence="5 6"/>
<dbReference type="InterPro" id="IPR029036">
    <property type="entry name" value="P5CR_dimer"/>
</dbReference>
<comment type="catalytic activity">
    <reaction evidence="5">
        <text>L-proline + NAD(+) = (S)-1-pyrroline-5-carboxylate + NADH + 2 H(+)</text>
        <dbReference type="Rhea" id="RHEA:14105"/>
        <dbReference type="ChEBI" id="CHEBI:15378"/>
        <dbReference type="ChEBI" id="CHEBI:17388"/>
        <dbReference type="ChEBI" id="CHEBI:57540"/>
        <dbReference type="ChEBI" id="CHEBI:57945"/>
        <dbReference type="ChEBI" id="CHEBI:60039"/>
        <dbReference type="EC" id="1.5.1.2"/>
    </reaction>
</comment>
<feature type="binding site" evidence="7">
    <location>
        <begin position="80"/>
        <end position="83"/>
    </location>
    <ligand>
        <name>NADP(+)</name>
        <dbReference type="ChEBI" id="CHEBI:58349"/>
    </ligand>
</feature>
<dbReference type="GO" id="GO:0055129">
    <property type="term" value="P:L-proline biosynthetic process"/>
    <property type="evidence" value="ECO:0007669"/>
    <property type="project" value="UniProtKB-UniRule"/>
</dbReference>
<reference evidence="10 11" key="1">
    <citation type="submission" date="2018-09" db="EMBL/GenBank/DDBJ databases">
        <title>Characterization of the phylogenetic diversity of five novel species belonging to the genus Bifidobacterium.</title>
        <authorList>
            <person name="Lugli G.A."/>
            <person name="Duranti S."/>
            <person name="Milani C."/>
        </authorList>
    </citation>
    <scope>NUCLEOTIDE SEQUENCE [LARGE SCALE GENOMIC DNA]</scope>
    <source>
        <strain evidence="10 11">2033B</strain>
    </source>
</reference>
<dbReference type="GO" id="GO:0004735">
    <property type="term" value="F:pyrroline-5-carboxylate reductase activity"/>
    <property type="evidence" value="ECO:0007669"/>
    <property type="project" value="UniProtKB-UniRule"/>
</dbReference>
<dbReference type="PANTHER" id="PTHR11645:SF0">
    <property type="entry name" value="PYRROLINE-5-CARBOXYLATE REDUCTASE 3"/>
    <property type="match status" value="1"/>
</dbReference>
<feature type="binding site" evidence="7">
    <location>
        <begin position="18"/>
        <end position="23"/>
    </location>
    <ligand>
        <name>NADP(+)</name>
        <dbReference type="ChEBI" id="CHEBI:58349"/>
    </ligand>
</feature>
<dbReference type="SUPFAM" id="SSF48179">
    <property type="entry name" value="6-phosphogluconate dehydrogenase C-terminal domain-like"/>
    <property type="match status" value="1"/>
</dbReference>
<dbReference type="InterPro" id="IPR036291">
    <property type="entry name" value="NAD(P)-bd_dom_sf"/>
</dbReference>
<evidence type="ECO:0000256" key="6">
    <source>
        <dbReference type="NCBIfam" id="TIGR00112"/>
    </source>
</evidence>
<dbReference type="OrthoDB" id="9805754at2"/>
<dbReference type="RefSeq" id="WP_125969073.1">
    <property type="nucleotide sequence ID" value="NZ_QXGK01000024.1"/>
</dbReference>
<keyword evidence="5" id="KW-0028">Amino-acid biosynthesis</keyword>
<dbReference type="InterPro" id="IPR028939">
    <property type="entry name" value="P5C_Rdtase_cat_N"/>
</dbReference>
<evidence type="ECO:0000259" key="8">
    <source>
        <dbReference type="Pfam" id="PF03807"/>
    </source>
</evidence>
<dbReference type="FunFam" id="1.10.3730.10:FF:000001">
    <property type="entry name" value="Pyrroline-5-carboxylate reductase"/>
    <property type="match status" value="1"/>
</dbReference>
<evidence type="ECO:0000256" key="4">
    <source>
        <dbReference type="ARBA" id="ARBA00058118"/>
    </source>
</evidence>
<dbReference type="Proteomes" id="UP000287470">
    <property type="component" value="Unassembled WGS sequence"/>
</dbReference>
<dbReference type="InterPro" id="IPR000304">
    <property type="entry name" value="Pyrroline-COOH_reductase"/>
</dbReference>
<dbReference type="EMBL" id="QXGK01000024">
    <property type="protein sequence ID" value="RSX52089.1"/>
    <property type="molecule type" value="Genomic_DNA"/>
</dbReference>
<dbReference type="SUPFAM" id="SSF51735">
    <property type="entry name" value="NAD(P)-binding Rossmann-fold domains"/>
    <property type="match status" value="1"/>
</dbReference>
<evidence type="ECO:0000256" key="5">
    <source>
        <dbReference type="HAMAP-Rule" id="MF_01925"/>
    </source>
</evidence>
<comment type="similarity">
    <text evidence="1 5">Belongs to the pyrroline-5-carboxylate reductase family.</text>
</comment>
<feature type="domain" description="Pyrroline-5-carboxylate reductase catalytic N-terminal" evidence="8">
    <location>
        <begin position="14"/>
        <end position="110"/>
    </location>
</feature>
<dbReference type="NCBIfam" id="TIGR00112">
    <property type="entry name" value="proC"/>
    <property type="match status" value="1"/>
</dbReference>
<proteinExistence type="inferred from homology"/>
<keyword evidence="11" id="KW-1185">Reference proteome</keyword>
<dbReference type="UniPathway" id="UPA00098">
    <property type="reaction ID" value="UER00361"/>
</dbReference>
<sequence>MEDITNAAGLAGITVGFIGYGNMAQAIAKGLVDAGVVAPARIVACAAHYDKLERTAAQLGVTPLHDAAEVAAAADVVVVAIKPYQIESVVGPLAGTLAEPGRIVVSIAAGWDLERYRTLFGETADRMRIQCTIPNTPMAVGKGVLVTEAANTLDERGTAVFEALFAPISLIERVDTAHMTIAMTIAGCAPAFTDMYLEALGDAGVKYGLQRAAAYRMAAKMIEGVGALYMATGTHPGAMKDAVCSPGGTTIRGVSQLEKDGFRGAVIDAVDAIQA</sequence>
<evidence type="ECO:0000256" key="1">
    <source>
        <dbReference type="ARBA" id="ARBA00005525"/>
    </source>
</evidence>
<name>A0A430FGW3_9BIFI</name>
<feature type="domain" description="Pyrroline-5-carboxylate reductase dimerisation" evidence="9">
    <location>
        <begin position="177"/>
        <end position="273"/>
    </location>
</feature>
<dbReference type="Gene3D" id="3.40.50.720">
    <property type="entry name" value="NAD(P)-binding Rossmann-like Domain"/>
    <property type="match status" value="1"/>
</dbReference>
<comment type="function">
    <text evidence="4 5">Catalyzes the reduction of 1-pyrroline-5-carboxylate (PCA) to L-proline.</text>
</comment>
<dbReference type="AlphaFoldDB" id="A0A430FGW3"/>
<keyword evidence="2 5" id="KW-0521">NADP</keyword>
<dbReference type="InterPro" id="IPR008927">
    <property type="entry name" value="6-PGluconate_DH-like_C_sf"/>
</dbReference>
<evidence type="ECO:0000259" key="9">
    <source>
        <dbReference type="Pfam" id="PF14748"/>
    </source>
</evidence>
<evidence type="ECO:0000256" key="2">
    <source>
        <dbReference type="ARBA" id="ARBA00022857"/>
    </source>
</evidence>
<dbReference type="PIRSF" id="PIRSF000193">
    <property type="entry name" value="Pyrrol-5-carb_rd"/>
    <property type="match status" value="1"/>
</dbReference>
<gene>
    <name evidence="5" type="primary">proC</name>
    <name evidence="10" type="ORF">D2E24_1818</name>
</gene>
<evidence type="ECO:0000313" key="11">
    <source>
        <dbReference type="Proteomes" id="UP000287470"/>
    </source>
</evidence>
<protein>
    <recommendedName>
        <fullName evidence="5 6">Pyrroline-5-carboxylate reductase</fullName>
        <shortName evidence="5">P5C reductase</shortName>
        <shortName evidence="5">P5CR</shortName>
        <ecNumber evidence="5 6">1.5.1.2</ecNumber>
    </recommendedName>
    <alternativeName>
        <fullName evidence="5">PCA reductase</fullName>
    </alternativeName>
</protein>
<accession>A0A430FGW3</accession>
<dbReference type="PANTHER" id="PTHR11645">
    <property type="entry name" value="PYRROLINE-5-CARBOXYLATE REDUCTASE"/>
    <property type="match status" value="1"/>
</dbReference>
<evidence type="ECO:0000256" key="3">
    <source>
        <dbReference type="ARBA" id="ARBA00023002"/>
    </source>
</evidence>
<organism evidence="10 11">
    <name type="scientific">Bifidobacterium samirii</name>
    <dbReference type="NCBI Taxonomy" id="2306974"/>
    <lineage>
        <taxon>Bacteria</taxon>
        <taxon>Bacillati</taxon>
        <taxon>Actinomycetota</taxon>
        <taxon>Actinomycetes</taxon>
        <taxon>Bifidobacteriales</taxon>
        <taxon>Bifidobacteriaceae</taxon>
        <taxon>Bifidobacterium</taxon>
    </lineage>
</organism>
<evidence type="ECO:0000256" key="7">
    <source>
        <dbReference type="PIRSR" id="PIRSR000193-1"/>
    </source>
</evidence>
<comment type="caution">
    <text evidence="10">The sequence shown here is derived from an EMBL/GenBank/DDBJ whole genome shotgun (WGS) entry which is preliminary data.</text>
</comment>
<dbReference type="Pfam" id="PF14748">
    <property type="entry name" value="P5CR_dimer"/>
    <property type="match status" value="1"/>
</dbReference>
<keyword evidence="3 5" id="KW-0560">Oxidoreductase</keyword>
<keyword evidence="5" id="KW-0963">Cytoplasm</keyword>
<comment type="catalytic activity">
    <reaction evidence="5">
        <text>L-proline + NADP(+) = (S)-1-pyrroline-5-carboxylate + NADPH + 2 H(+)</text>
        <dbReference type="Rhea" id="RHEA:14109"/>
        <dbReference type="ChEBI" id="CHEBI:15378"/>
        <dbReference type="ChEBI" id="CHEBI:17388"/>
        <dbReference type="ChEBI" id="CHEBI:57783"/>
        <dbReference type="ChEBI" id="CHEBI:58349"/>
        <dbReference type="ChEBI" id="CHEBI:60039"/>
        <dbReference type="EC" id="1.5.1.2"/>
    </reaction>
</comment>
<comment type="subcellular location">
    <subcellularLocation>
        <location evidence="5">Cytoplasm</location>
    </subcellularLocation>
</comment>
<dbReference type="GO" id="GO:0005737">
    <property type="term" value="C:cytoplasm"/>
    <property type="evidence" value="ECO:0007669"/>
    <property type="project" value="UniProtKB-SubCell"/>
</dbReference>
<dbReference type="Pfam" id="PF03807">
    <property type="entry name" value="F420_oxidored"/>
    <property type="match status" value="1"/>
</dbReference>
<keyword evidence="5" id="KW-0641">Proline biosynthesis</keyword>
<comment type="pathway">
    <text evidence="5">Amino-acid biosynthesis; L-proline biosynthesis; L-proline from L-glutamate 5-semialdehyde: step 1/1.</text>
</comment>
<dbReference type="Gene3D" id="1.10.3730.10">
    <property type="entry name" value="ProC C-terminal domain-like"/>
    <property type="match status" value="1"/>
</dbReference>